<dbReference type="GO" id="GO:0046872">
    <property type="term" value="F:metal ion binding"/>
    <property type="evidence" value="ECO:0007669"/>
    <property type="project" value="UniProtKB-KW"/>
</dbReference>
<feature type="binding site" evidence="11">
    <location>
        <position position="278"/>
    </location>
    <ligand>
        <name>a divalent metal cation</name>
        <dbReference type="ChEBI" id="CHEBI:60240"/>
    </ligand>
</feature>
<keyword evidence="8 11" id="KW-0414">Isoprene biosynthesis</keyword>
<comment type="pathway">
    <text evidence="3 11">Isoprenoid biosynthesis; isopentenyl diphosphate biosynthesis via DXP pathway; isopentenyl diphosphate from 1-deoxy-D-xylulose 5-phosphate: step 4/6.</text>
</comment>
<dbReference type="GO" id="GO:0019288">
    <property type="term" value="P:isopentenyl diphosphate biosynthetic process, methylerythritol 4-phosphate pathway"/>
    <property type="evidence" value="ECO:0007669"/>
    <property type="project" value="UniProtKB-UniRule"/>
</dbReference>
<dbReference type="CDD" id="cd02516">
    <property type="entry name" value="CDP-ME_synthetase"/>
    <property type="match status" value="1"/>
</dbReference>
<dbReference type="InterPro" id="IPR003526">
    <property type="entry name" value="MECDP_synthase"/>
</dbReference>
<dbReference type="GO" id="GO:0016114">
    <property type="term" value="P:terpenoid biosynthetic process"/>
    <property type="evidence" value="ECO:0007669"/>
    <property type="project" value="InterPro"/>
</dbReference>
<dbReference type="CDD" id="cd00554">
    <property type="entry name" value="MECDP_synthase"/>
    <property type="match status" value="1"/>
</dbReference>
<dbReference type="SUPFAM" id="SSF53448">
    <property type="entry name" value="Nucleotide-diphospho-sugar transferases"/>
    <property type="match status" value="1"/>
</dbReference>
<evidence type="ECO:0000256" key="1">
    <source>
        <dbReference type="ARBA" id="ARBA00000200"/>
    </source>
</evidence>
<comment type="similarity">
    <text evidence="11">In the N-terminal section; belongs to the IspD/TarI cytidylyltransferase family. IspD subfamily.</text>
</comment>
<feature type="domain" description="2-C-methyl-D-erythritol 2,4-cyclodiphosphate synthase" evidence="13">
    <location>
        <begin position="238"/>
        <end position="390"/>
    </location>
</feature>
<feature type="region of interest" description="2-C-methyl-D-erythritol 2,4-cyclodiphosphate synthase" evidence="11">
    <location>
        <begin position="238"/>
        <end position="394"/>
    </location>
</feature>
<keyword evidence="9 11" id="KW-0456">Lyase</keyword>
<dbReference type="Gene3D" id="3.30.1330.50">
    <property type="entry name" value="2-C-methyl-D-erythritol 2,4-cyclodiphosphate synthase"/>
    <property type="match status" value="1"/>
</dbReference>
<evidence type="ECO:0000256" key="11">
    <source>
        <dbReference type="HAMAP-Rule" id="MF_01520"/>
    </source>
</evidence>
<comment type="catalytic activity">
    <reaction evidence="11">
        <text>2-C-methyl-D-erythritol 4-phosphate + CTP + H(+) = 4-CDP-2-C-methyl-D-erythritol + diphosphate</text>
        <dbReference type="Rhea" id="RHEA:13429"/>
        <dbReference type="ChEBI" id="CHEBI:15378"/>
        <dbReference type="ChEBI" id="CHEBI:33019"/>
        <dbReference type="ChEBI" id="CHEBI:37563"/>
        <dbReference type="ChEBI" id="CHEBI:57823"/>
        <dbReference type="ChEBI" id="CHEBI:58262"/>
        <dbReference type="EC" id="2.7.7.60"/>
    </reaction>
</comment>
<feature type="site" description="Positions MEP for the nucleophilic attack" evidence="11">
    <location>
        <position position="209"/>
    </location>
</feature>
<dbReference type="PANTHER" id="PTHR43181">
    <property type="entry name" value="2-C-METHYL-D-ERYTHRITOL 2,4-CYCLODIPHOSPHATE SYNTHASE, CHLOROPLASTIC"/>
    <property type="match status" value="1"/>
</dbReference>
<evidence type="ECO:0000256" key="7">
    <source>
        <dbReference type="ARBA" id="ARBA00022723"/>
    </source>
</evidence>
<dbReference type="EC" id="2.7.7.60" evidence="11"/>
<evidence type="ECO:0000256" key="10">
    <source>
        <dbReference type="ARBA" id="ARBA00023268"/>
    </source>
</evidence>
<comment type="pathway">
    <text evidence="11">Isoprenoid biosynthesis; isopentenyl diphosphate biosynthesis via DXP pathway; isopentenyl diphosphate from 1-deoxy-D-xylulose 5-phosphate: step 2/6.</text>
</comment>
<comment type="catalytic activity">
    <reaction evidence="1 11 12">
        <text>4-CDP-2-C-methyl-D-erythritol 2-phosphate = 2-C-methyl-D-erythritol 2,4-cyclic diphosphate + CMP</text>
        <dbReference type="Rhea" id="RHEA:23864"/>
        <dbReference type="ChEBI" id="CHEBI:57919"/>
        <dbReference type="ChEBI" id="CHEBI:58483"/>
        <dbReference type="ChEBI" id="CHEBI:60377"/>
        <dbReference type="EC" id="4.6.1.12"/>
    </reaction>
</comment>
<dbReference type="AlphaFoldDB" id="A0A8J7Q3G7"/>
<feature type="site" description="Transition state stabilizer" evidence="11">
    <location>
        <position position="16"/>
    </location>
</feature>
<dbReference type="InterPro" id="IPR036571">
    <property type="entry name" value="MECDP_synthase_sf"/>
</dbReference>
<comment type="function">
    <text evidence="11">Bifunctional enzyme that catalyzes the formation of 4-diphosphocytidyl-2-C-methyl-D-erythritol from CTP and 2-C-methyl-D-erythritol 4-phosphate (MEP) (IspD), and catalyzes the conversion of 4-diphosphocytidyl-2-C-methyl-D-erythritol 2-phosphate (CDP-ME2P) to 2-C-methyl-D-erythritol 2,4-cyclodiphosphate (ME-CPP) with a corresponding release of cytidine 5-monophosphate (CMP) (IspF).</text>
</comment>
<dbReference type="PANTHER" id="PTHR43181:SF1">
    <property type="entry name" value="2-C-METHYL-D-ERYTHRITOL 2,4-CYCLODIPHOSPHATE SYNTHASE, CHLOROPLASTIC"/>
    <property type="match status" value="1"/>
</dbReference>
<feature type="binding site" evidence="11">
    <location>
        <begin position="368"/>
        <end position="371"/>
    </location>
    <ligand>
        <name>4-CDP-2-C-methyl-D-erythritol 2-phosphate</name>
        <dbReference type="ChEBI" id="CHEBI:57919"/>
    </ligand>
</feature>
<keyword evidence="5 11" id="KW-0808">Transferase</keyword>
<comment type="caution">
    <text evidence="14">The sequence shown here is derived from an EMBL/GenBank/DDBJ whole genome shotgun (WGS) entry which is preliminary data.</text>
</comment>
<dbReference type="Proteomes" id="UP000664417">
    <property type="component" value="Unassembled WGS sequence"/>
</dbReference>
<dbReference type="GO" id="GO:0008685">
    <property type="term" value="F:2-C-methyl-D-erythritol 2,4-cyclodiphosphate synthase activity"/>
    <property type="evidence" value="ECO:0007669"/>
    <property type="project" value="UniProtKB-UniRule"/>
</dbReference>
<evidence type="ECO:0000256" key="5">
    <source>
        <dbReference type="ARBA" id="ARBA00022679"/>
    </source>
</evidence>
<dbReference type="EMBL" id="JAFREP010000001">
    <property type="protein sequence ID" value="MBO1316936.1"/>
    <property type="molecule type" value="Genomic_DNA"/>
</dbReference>
<dbReference type="Pfam" id="PF01128">
    <property type="entry name" value="IspD"/>
    <property type="match status" value="1"/>
</dbReference>
<name>A0A8J7Q3G7_9BACT</name>
<dbReference type="UniPathway" id="UPA00056">
    <property type="reaction ID" value="UER00093"/>
</dbReference>
<evidence type="ECO:0000256" key="12">
    <source>
        <dbReference type="RuleBase" id="RU004395"/>
    </source>
</evidence>
<dbReference type="GO" id="GO:0050518">
    <property type="term" value="F:2-C-methyl-D-erythritol 4-phosphate cytidylyltransferase activity"/>
    <property type="evidence" value="ECO:0007669"/>
    <property type="project" value="UniProtKB-UniRule"/>
</dbReference>
<comment type="cofactor">
    <cofactor evidence="2 11">
        <name>a divalent metal cation</name>
        <dbReference type="ChEBI" id="CHEBI:60240"/>
    </cofactor>
</comment>
<evidence type="ECO:0000256" key="9">
    <source>
        <dbReference type="ARBA" id="ARBA00023239"/>
    </source>
</evidence>
<dbReference type="HAMAP" id="MF_01520">
    <property type="entry name" value="IspDF"/>
    <property type="match status" value="1"/>
</dbReference>
<gene>
    <name evidence="11" type="primary">ispDF</name>
    <name evidence="14" type="ORF">J3U88_00590</name>
</gene>
<dbReference type="NCBIfam" id="TIGR00151">
    <property type="entry name" value="ispF"/>
    <property type="match status" value="1"/>
</dbReference>
<dbReference type="EC" id="4.6.1.12" evidence="11"/>
<evidence type="ECO:0000259" key="13">
    <source>
        <dbReference type="Pfam" id="PF02542"/>
    </source>
</evidence>
<sequence length="394" mass="42855">MVRRFAIIPAGGIGTRMGLPYPKQLLPLGSHTVLQESLTFFKDVPVFVPVPVEFRARFVAHLGDTAVVVDGGDTRFQSVKNAVDALAAQYAPDPDDLVAIHDAARPFLQQADVAAAWKACEEHGALIFAAPAVDTLKQVDADGVILRTLDRTTTYHAQTPQMFRWSWLTASYQRHASEGGDVVFTDEAGLVEARGYPITVFAATHGNRKITHREDLVLLESAKTVPTAAATNEIASPRIGHGYDVHRFAKGRPLFLGGVEIKAERGLLGHSDADVALHALIDALLGAAGRGDIGHWFPDDQKEFKDIRSTVLLERVWRDLAGDGYQLVNCDLTIQAQAPKLAPHLAAMRRTIAEHLECAVSCINIKATTTERLGFVGREEGMAADAVVLLQRRP</sequence>
<comment type="similarity">
    <text evidence="4 12">Belongs to the IspF family.</text>
</comment>
<feature type="binding site" evidence="11">
    <location>
        <position position="244"/>
    </location>
    <ligand>
        <name>a divalent metal cation</name>
        <dbReference type="ChEBI" id="CHEBI:60240"/>
    </ligand>
</feature>
<dbReference type="FunFam" id="3.30.1330.50:FF:000001">
    <property type="entry name" value="2-C-methyl-D-erythritol 2,4-cyclodiphosphate synthase"/>
    <property type="match status" value="1"/>
</dbReference>
<feature type="binding site" evidence="11">
    <location>
        <position position="375"/>
    </location>
    <ligand>
        <name>4-CDP-2-C-methyl-D-erythritol 2-phosphate</name>
        <dbReference type="ChEBI" id="CHEBI:57919"/>
    </ligand>
</feature>
<evidence type="ECO:0000256" key="2">
    <source>
        <dbReference type="ARBA" id="ARBA00001968"/>
    </source>
</evidence>
<evidence type="ECO:0000256" key="3">
    <source>
        <dbReference type="ARBA" id="ARBA00004709"/>
    </source>
</evidence>
<feature type="binding site" evidence="11">
    <location>
        <begin position="244"/>
        <end position="246"/>
    </location>
    <ligand>
        <name>4-CDP-2-C-methyl-D-erythritol 2-phosphate</name>
        <dbReference type="ChEBI" id="CHEBI:57919"/>
    </ligand>
</feature>
<comment type="similarity">
    <text evidence="11">In the C-terminal section; belongs to the IspF family.</text>
</comment>
<dbReference type="RefSeq" id="WP_207856172.1">
    <property type="nucleotide sequence ID" value="NZ_JAFREP010000001.1"/>
</dbReference>
<protein>
    <recommendedName>
        <fullName evidence="11">Bifunctional enzyme IspD/IspF</fullName>
    </recommendedName>
    <domain>
        <recommendedName>
            <fullName evidence="11">2-C-methyl-D-erythritol 4-phosphate cytidylyltransferase</fullName>
            <ecNumber evidence="11">2.7.7.60</ecNumber>
        </recommendedName>
        <alternativeName>
            <fullName evidence="11">4-diphosphocytidyl-2C-methyl-D-erythritol synthase</fullName>
        </alternativeName>
        <alternativeName>
            <fullName evidence="11">MEP cytidylyltransferase</fullName>
            <shortName evidence="11">MCT</shortName>
        </alternativeName>
    </domain>
    <domain>
        <recommendedName>
            <fullName evidence="11">2-C-methyl-D-erythritol 2,4-cyclodiphosphate synthase</fullName>
            <shortName evidence="11">MECDP-synthase</shortName>
            <shortName evidence="11">MECPP-synthase</shortName>
            <shortName evidence="11">MECPS</shortName>
            <ecNumber evidence="11">4.6.1.12</ecNumber>
        </recommendedName>
    </domain>
</protein>
<dbReference type="SUPFAM" id="SSF69765">
    <property type="entry name" value="IpsF-like"/>
    <property type="match status" value="1"/>
</dbReference>
<feature type="binding site" evidence="11">
    <location>
        <begin position="292"/>
        <end position="294"/>
    </location>
    <ligand>
        <name>4-CDP-2-C-methyl-D-erythritol 2-phosphate</name>
        <dbReference type="ChEBI" id="CHEBI:57919"/>
    </ligand>
</feature>
<keyword evidence="10 11" id="KW-0511">Multifunctional enzyme</keyword>
<dbReference type="PROSITE" id="PS01350">
    <property type="entry name" value="ISPF"/>
    <property type="match status" value="1"/>
</dbReference>
<keyword evidence="7 11" id="KW-0479">Metal-binding</keyword>
<evidence type="ECO:0000313" key="15">
    <source>
        <dbReference type="Proteomes" id="UP000664417"/>
    </source>
</evidence>
<keyword evidence="15" id="KW-1185">Reference proteome</keyword>
<proteinExistence type="inferred from homology"/>
<dbReference type="Gene3D" id="3.90.550.10">
    <property type="entry name" value="Spore Coat Polysaccharide Biosynthesis Protein SpsA, Chain A"/>
    <property type="match status" value="1"/>
</dbReference>
<dbReference type="HAMAP" id="MF_00107">
    <property type="entry name" value="IspF"/>
    <property type="match status" value="1"/>
</dbReference>
<feature type="site" description="Transition state stabilizer" evidence="11">
    <location>
        <position position="23"/>
    </location>
</feature>
<accession>A0A8J7Q3G7</accession>
<dbReference type="Pfam" id="PF02542">
    <property type="entry name" value="YgbB"/>
    <property type="match status" value="1"/>
</dbReference>
<dbReference type="InterPro" id="IPR020555">
    <property type="entry name" value="MECDP_synthase_CS"/>
</dbReference>
<reference evidence="14" key="1">
    <citation type="submission" date="2021-03" db="EMBL/GenBank/DDBJ databases">
        <authorList>
            <person name="Wang G."/>
        </authorList>
    </citation>
    <scope>NUCLEOTIDE SEQUENCE</scope>
    <source>
        <strain evidence="14">KCTC 12899</strain>
    </source>
</reference>
<comment type="caution">
    <text evidence="11">Lacks conserved residue(s) required for the propagation of feature annotation.</text>
</comment>
<feature type="binding site" evidence="11">
    <location>
        <position position="246"/>
    </location>
    <ligand>
        <name>a divalent metal cation</name>
        <dbReference type="ChEBI" id="CHEBI:60240"/>
    </ligand>
</feature>
<feature type="site" description="Positions MEP for the nucleophilic attack" evidence="11">
    <location>
        <position position="151"/>
    </location>
</feature>
<evidence type="ECO:0000256" key="8">
    <source>
        <dbReference type="ARBA" id="ARBA00023229"/>
    </source>
</evidence>
<organism evidence="14 15">
    <name type="scientific">Acanthopleuribacter pedis</name>
    <dbReference type="NCBI Taxonomy" id="442870"/>
    <lineage>
        <taxon>Bacteria</taxon>
        <taxon>Pseudomonadati</taxon>
        <taxon>Acidobacteriota</taxon>
        <taxon>Holophagae</taxon>
        <taxon>Acanthopleuribacterales</taxon>
        <taxon>Acanthopleuribacteraceae</taxon>
        <taxon>Acanthopleuribacter</taxon>
    </lineage>
</organism>
<dbReference type="InterPro" id="IPR034683">
    <property type="entry name" value="IspD/TarI"/>
</dbReference>
<evidence type="ECO:0000256" key="6">
    <source>
        <dbReference type="ARBA" id="ARBA00022695"/>
    </source>
</evidence>
<feature type="binding site" evidence="11">
    <location>
        <position position="378"/>
    </location>
    <ligand>
        <name>4-CDP-2-C-methyl-D-erythritol 2-phosphate</name>
        <dbReference type="ChEBI" id="CHEBI:57919"/>
    </ligand>
</feature>
<dbReference type="InterPro" id="IPR029044">
    <property type="entry name" value="Nucleotide-diphossugar_trans"/>
</dbReference>
<dbReference type="InterPro" id="IPR026596">
    <property type="entry name" value="IspD/F"/>
</dbReference>
<feature type="region of interest" description="2-C-methyl-D-erythritol 4-phosphate cytidylyltransferase" evidence="11">
    <location>
        <begin position="1"/>
        <end position="238"/>
    </location>
</feature>
<feature type="site" description="Transition state stabilizer" evidence="11">
    <location>
        <position position="369"/>
    </location>
</feature>
<feature type="binding site" evidence="11">
    <location>
        <begin position="270"/>
        <end position="271"/>
    </location>
    <ligand>
        <name>4-CDP-2-C-methyl-D-erythritol 2-phosphate</name>
        <dbReference type="ChEBI" id="CHEBI:57919"/>
    </ligand>
</feature>
<evidence type="ECO:0000256" key="4">
    <source>
        <dbReference type="ARBA" id="ARBA00008480"/>
    </source>
</evidence>
<keyword evidence="6 11" id="KW-0548">Nucleotidyltransferase</keyword>
<feature type="site" description="Transition state stabilizer" evidence="11">
    <location>
        <position position="270"/>
    </location>
</feature>
<evidence type="ECO:0000313" key="14">
    <source>
        <dbReference type="EMBL" id="MBO1316936.1"/>
    </source>
</evidence>